<feature type="domain" description="Tyrosine-protein kinase G-rich" evidence="19">
    <location>
        <begin position="454"/>
        <end position="530"/>
    </location>
</feature>
<proteinExistence type="inferred from homology"/>
<feature type="transmembrane region" description="Helical" evidence="16">
    <location>
        <begin position="42"/>
        <end position="60"/>
    </location>
</feature>
<dbReference type="EC" id="2.7.10.2" evidence="4"/>
<dbReference type="Proteomes" id="UP000010321">
    <property type="component" value="Unassembled WGS sequence"/>
</dbReference>
<keyword evidence="9" id="KW-0547">Nucleotide-binding</keyword>
<evidence type="ECO:0000259" key="18">
    <source>
        <dbReference type="Pfam" id="PF13614"/>
    </source>
</evidence>
<evidence type="ECO:0000256" key="10">
    <source>
        <dbReference type="ARBA" id="ARBA00022777"/>
    </source>
</evidence>
<sequence length="816" mass="90569">MKNQNRKLKNTDVKEEIYDDLFEEKEEKTNWQAILFKYVIRWPWFIASVILCLVCAWFYLKTTTPVYNINASIIIKDDKKGGNANDLSAFEDIGIISSSKNIDNEIEILRSKSLIKDVVSELGLYINYSGESGFNKTDLYGSSPVLVHFLPEDAERLTAPIFLSISYNSDRQIDVTATVNGNTVNKHFTELPAVLSGEAGTLTFMSNPSVALTGSGNIEVSIVNPLSVAKGYRTALSIEPTSKTTSVVTVSVKNTSKKRGEDFINKLIEIYNKNANNDKNEVAQNTARFIDERISVINQELGTTEQELESFKREAGLTDLSSDAQLAISEQSAYEKLCVENGTQLNLIQYLSEYIRKPENVTATLPANVGLNDETLSGLIAQYNALILERNRLLRTSSETNPVVRRLDSNIEDMRAGIITTIASVRKGLLITKADLDRQAGKYAGRISNAPAQERRFVSIQRQQEIKAGLYLMLLQKREENNIALAATANNAKIIDDAIADDFPISPQSKKIYMIAFVLGLGIPVGVIYLLNLLSFRIEGRADVEKLTDVPIIGDVPLTEPEAGHTHTIAVRENDNDIMAETFRSLRTNLLFILGDPNKKVILVTSTMSGEGKTFIASNLAVSLALLGKKVIIVGLDIRKPGLNKVFHIPHKERGITQYLSAPQSTDLRSMVLPTDISANLSVLSGGAVPPNPTELLARQSLADAIDILKKEYDYIVLDTAPIGMVTDTQLIARVADASIYVCRADYTHKNDYRLINELYNNKRLPNLCTVINGLDMTKKKYGYYYGYGKYGKYYGYGKKYGYGYGYGYGDTPDTK</sequence>
<evidence type="ECO:0000256" key="9">
    <source>
        <dbReference type="ARBA" id="ARBA00022741"/>
    </source>
</evidence>
<dbReference type="Gene3D" id="3.40.50.300">
    <property type="entry name" value="P-loop containing nucleotide triphosphate hydrolases"/>
    <property type="match status" value="1"/>
</dbReference>
<keyword evidence="7" id="KW-0808">Transferase</keyword>
<evidence type="ECO:0000256" key="7">
    <source>
        <dbReference type="ARBA" id="ARBA00022679"/>
    </source>
</evidence>
<evidence type="ECO:0000256" key="8">
    <source>
        <dbReference type="ARBA" id="ARBA00022692"/>
    </source>
</evidence>
<evidence type="ECO:0000256" key="12">
    <source>
        <dbReference type="ARBA" id="ARBA00022989"/>
    </source>
</evidence>
<evidence type="ECO:0000256" key="6">
    <source>
        <dbReference type="ARBA" id="ARBA00022519"/>
    </source>
</evidence>
<evidence type="ECO:0000256" key="14">
    <source>
        <dbReference type="ARBA" id="ARBA00023137"/>
    </source>
</evidence>
<evidence type="ECO:0000313" key="20">
    <source>
        <dbReference type="EMBL" id="EGF54174.1"/>
    </source>
</evidence>
<comment type="caution">
    <text evidence="20">The sequence shown here is derived from an EMBL/GenBank/DDBJ whole genome shotgun (WGS) entry which is preliminary data.</text>
</comment>
<accession>A0ABN0CRJ0</accession>
<feature type="transmembrane region" description="Helical" evidence="16">
    <location>
        <begin position="512"/>
        <end position="531"/>
    </location>
</feature>
<dbReference type="InterPro" id="IPR003856">
    <property type="entry name" value="LPS_length_determ_N"/>
</dbReference>
<evidence type="ECO:0000256" key="13">
    <source>
        <dbReference type="ARBA" id="ARBA00023136"/>
    </source>
</evidence>
<gene>
    <name evidence="20" type="ORF">HMPREF9445_00518</name>
</gene>
<dbReference type="PANTHER" id="PTHR32309:SF13">
    <property type="entry name" value="FERRIC ENTEROBACTIN TRANSPORT PROTEIN FEPE"/>
    <property type="match status" value="1"/>
</dbReference>
<evidence type="ECO:0000256" key="15">
    <source>
        <dbReference type="ARBA" id="ARBA00051245"/>
    </source>
</evidence>
<keyword evidence="11" id="KW-0067">ATP-binding</keyword>
<dbReference type="InterPro" id="IPR032807">
    <property type="entry name" value="GNVR"/>
</dbReference>
<dbReference type="Pfam" id="PF02706">
    <property type="entry name" value="Wzz"/>
    <property type="match status" value="1"/>
</dbReference>
<keyword evidence="5" id="KW-1003">Cell membrane</keyword>
<keyword evidence="13 16" id="KW-0472">Membrane</keyword>
<evidence type="ECO:0000256" key="11">
    <source>
        <dbReference type="ARBA" id="ARBA00022840"/>
    </source>
</evidence>
<protein>
    <recommendedName>
        <fullName evidence="4">non-specific protein-tyrosine kinase</fullName>
        <ecNumber evidence="4">2.7.10.2</ecNumber>
    </recommendedName>
</protein>
<dbReference type="InterPro" id="IPR005702">
    <property type="entry name" value="Wzc-like_C"/>
</dbReference>
<dbReference type="InterPro" id="IPR050445">
    <property type="entry name" value="Bact_polysacc_biosynth/exp"/>
</dbReference>
<comment type="similarity">
    <text evidence="2">Belongs to the CpsD/CapB family.</text>
</comment>
<evidence type="ECO:0000259" key="19">
    <source>
        <dbReference type="Pfam" id="PF13807"/>
    </source>
</evidence>
<keyword evidence="10" id="KW-0418">Kinase</keyword>
<evidence type="ECO:0000256" key="16">
    <source>
        <dbReference type="SAM" id="Phobius"/>
    </source>
</evidence>
<comment type="subcellular location">
    <subcellularLocation>
        <location evidence="1">Cell inner membrane</location>
        <topology evidence="1">Multi-pass membrane protein</topology>
    </subcellularLocation>
</comment>
<keyword evidence="12 16" id="KW-1133">Transmembrane helix</keyword>
<evidence type="ECO:0000256" key="3">
    <source>
        <dbReference type="ARBA" id="ARBA00008883"/>
    </source>
</evidence>
<evidence type="ECO:0000256" key="4">
    <source>
        <dbReference type="ARBA" id="ARBA00011903"/>
    </source>
</evidence>
<dbReference type="Pfam" id="PF13614">
    <property type="entry name" value="AAA_31"/>
    <property type="match status" value="1"/>
</dbReference>
<evidence type="ECO:0000256" key="5">
    <source>
        <dbReference type="ARBA" id="ARBA00022475"/>
    </source>
</evidence>
<keyword evidence="8 16" id="KW-0812">Transmembrane</keyword>
<dbReference type="InterPro" id="IPR025669">
    <property type="entry name" value="AAA_dom"/>
</dbReference>
<evidence type="ECO:0000256" key="2">
    <source>
        <dbReference type="ARBA" id="ARBA00007316"/>
    </source>
</evidence>
<evidence type="ECO:0000256" key="1">
    <source>
        <dbReference type="ARBA" id="ARBA00004429"/>
    </source>
</evidence>
<dbReference type="EMBL" id="AFBM01000006">
    <property type="protein sequence ID" value="EGF54174.1"/>
    <property type="molecule type" value="Genomic_DNA"/>
</dbReference>
<comment type="similarity">
    <text evidence="3">Belongs to the etk/wzc family.</text>
</comment>
<name>A0ABN0CRJ0_9BACE</name>
<reference evidence="20 21" key="1">
    <citation type="submission" date="2011-02" db="EMBL/GenBank/DDBJ databases">
        <authorList>
            <person name="Weinstock G."/>
            <person name="Sodergren E."/>
            <person name="Clifton S."/>
            <person name="Fulton L."/>
            <person name="Fulton B."/>
            <person name="Courtney L."/>
            <person name="Fronick C."/>
            <person name="Harrison M."/>
            <person name="Strong C."/>
            <person name="Farmer C."/>
            <person name="Delahaunty K."/>
            <person name="Markovic C."/>
            <person name="Hall O."/>
            <person name="Minx P."/>
            <person name="Tomlinson C."/>
            <person name="Mitreva M."/>
            <person name="Hou S."/>
            <person name="Chen J."/>
            <person name="Wollam A."/>
            <person name="Pepin K.H."/>
            <person name="Johnson M."/>
            <person name="Bhonagiri V."/>
            <person name="Zhang X."/>
            <person name="Suruliraj S."/>
            <person name="Warren W."/>
            <person name="Chinwalla A."/>
            <person name="Mardis E.R."/>
            <person name="Wilson R.K."/>
        </authorList>
    </citation>
    <scope>NUCLEOTIDE SEQUENCE [LARGE SCALE GENOMIC DNA]</scope>
    <source>
        <strain evidence="20 21">YIT 12056</strain>
    </source>
</reference>
<dbReference type="InterPro" id="IPR027417">
    <property type="entry name" value="P-loop_NTPase"/>
</dbReference>
<dbReference type="NCBIfam" id="TIGR01007">
    <property type="entry name" value="eps_fam"/>
    <property type="match status" value="1"/>
</dbReference>
<dbReference type="SUPFAM" id="SSF52540">
    <property type="entry name" value="P-loop containing nucleoside triphosphate hydrolases"/>
    <property type="match status" value="1"/>
</dbReference>
<keyword evidence="14" id="KW-0829">Tyrosine-protein kinase</keyword>
<dbReference type="CDD" id="cd05387">
    <property type="entry name" value="BY-kinase"/>
    <property type="match status" value="1"/>
</dbReference>
<feature type="domain" description="Polysaccharide chain length determinant N-terminal" evidence="17">
    <location>
        <begin position="41"/>
        <end position="122"/>
    </location>
</feature>
<keyword evidence="21" id="KW-1185">Reference proteome</keyword>
<evidence type="ECO:0000313" key="21">
    <source>
        <dbReference type="Proteomes" id="UP000010321"/>
    </source>
</evidence>
<evidence type="ECO:0000259" key="17">
    <source>
        <dbReference type="Pfam" id="PF02706"/>
    </source>
</evidence>
<organism evidence="20 21">
    <name type="scientific">Bacteroides clarus YIT 12056</name>
    <dbReference type="NCBI Taxonomy" id="762984"/>
    <lineage>
        <taxon>Bacteria</taxon>
        <taxon>Pseudomonadati</taxon>
        <taxon>Bacteroidota</taxon>
        <taxon>Bacteroidia</taxon>
        <taxon>Bacteroidales</taxon>
        <taxon>Bacteroidaceae</taxon>
        <taxon>Bacteroides</taxon>
    </lineage>
</organism>
<feature type="domain" description="AAA" evidence="18">
    <location>
        <begin position="600"/>
        <end position="733"/>
    </location>
</feature>
<dbReference type="Pfam" id="PF13807">
    <property type="entry name" value="GNVR"/>
    <property type="match status" value="1"/>
</dbReference>
<keyword evidence="6" id="KW-0997">Cell inner membrane</keyword>
<dbReference type="PANTHER" id="PTHR32309">
    <property type="entry name" value="TYROSINE-PROTEIN KINASE"/>
    <property type="match status" value="1"/>
</dbReference>
<comment type="catalytic activity">
    <reaction evidence="15">
        <text>L-tyrosyl-[protein] + ATP = O-phospho-L-tyrosyl-[protein] + ADP + H(+)</text>
        <dbReference type="Rhea" id="RHEA:10596"/>
        <dbReference type="Rhea" id="RHEA-COMP:10136"/>
        <dbReference type="Rhea" id="RHEA-COMP:20101"/>
        <dbReference type="ChEBI" id="CHEBI:15378"/>
        <dbReference type="ChEBI" id="CHEBI:30616"/>
        <dbReference type="ChEBI" id="CHEBI:46858"/>
        <dbReference type="ChEBI" id="CHEBI:61978"/>
        <dbReference type="ChEBI" id="CHEBI:456216"/>
        <dbReference type="EC" id="2.7.10.2"/>
    </reaction>
</comment>